<keyword evidence="2 3" id="KW-0732">Signal</keyword>
<evidence type="ECO:0000256" key="3">
    <source>
        <dbReference type="SAM" id="SignalP"/>
    </source>
</evidence>
<feature type="signal peptide" evidence="3">
    <location>
        <begin position="1"/>
        <end position="25"/>
    </location>
</feature>
<protein>
    <recommendedName>
        <fullName evidence="4">Leucine-binding protein domain-containing protein</fullName>
    </recommendedName>
</protein>
<dbReference type="Gene3D" id="3.40.50.2300">
    <property type="match status" value="2"/>
</dbReference>
<dbReference type="InterPro" id="IPR028081">
    <property type="entry name" value="Leu-bd"/>
</dbReference>
<dbReference type="EMBL" id="CP037867">
    <property type="protein sequence ID" value="QBM28679.1"/>
    <property type="molecule type" value="Genomic_DNA"/>
</dbReference>
<evidence type="ECO:0000259" key="4">
    <source>
        <dbReference type="Pfam" id="PF13458"/>
    </source>
</evidence>
<dbReference type="Pfam" id="PF13458">
    <property type="entry name" value="Peripla_BP_6"/>
    <property type="match status" value="1"/>
</dbReference>
<reference evidence="5 6" key="1">
    <citation type="submission" date="2019-03" db="EMBL/GenBank/DDBJ databases">
        <authorList>
            <person name="Sebastian G."/>
            <person name="Baumann P."/>
            <person name="Ruckert C."/>
            <person name="Kalinowski J."/>
            <person name="Nebel B."/>
            <person name="Takors R."/>
            <person name="Blombach B."/>
        </authorList>
    </citation>
    <scope>NUCLEOTIDE SEQUENCE [LARGE SCALE GENOMIC DNA]</scope>
    <source>
        <strain evidence="5 6">DSM 1084</strain>
    </source>
</reference>
<proteinExistence type="inferred from homology"/>
<keyword evidence="6" id="KW-1185">Reference proteome</keyword>
<accession>A0A4P6X0Z3</accession>
<dbReference type="Proteomes" id="UP000293912">
    <property type="component" value="Chromosome"/>
</dbReference>
<sequence length="409" mass="43862" precursor="true">MQRNTFLKLTTVLATGLLLNAPAHAQTTTINVAAIADFAGPYASVMPQMQGGRLAVIEWWNKEVGSKLNVQIAVKTFDTRYDVAQTASLWPGIKAELKPVLVLGLGGPDAAALQQRLPDDKVPMLMGTAAYGFGWKPDQWVLNLRPTYPHEAAGFLEWFRATKLQDKRPVKVAIITSEATPAYADMAKGLQSYTKANPDKATFVEAIWTEVQPTDLTLPVRRLVNAGTDVIVIQTNTAQAVAAKRALQALGKNVPIMLSLHNGVVGSSKALGDPNGFADDFEVGAIADATEDDTAARKFYRMLQEKHGLKSGWNAMTIMGLGQSIVAVRAIEATLKAKGAGKVTGEAVRETLLASQFTSNDLMGVLPGMDFSNDAPFPTGTSKVNIATMKDGKVVRAAGDVTVPMVNKW</sequence>
<dbReference type="SUPFAM" id="SSF53822">
    <property type="entry name" value="Periplasmic binding protein-like I"/>
    <property type="match status" value="1"/>
</dbReference>
<evidence type="ECO:0000256" key="1">
    <source>
        <dbReference type="ARBA" id="ARBA00010062"/>
    </source>
</evidence>
<dbReference type="RefSeq" id="WP_060985446.1">
    <property type="nucleotide sequence ID" value="NZ_CP037867.1"/>
</dbReference>
<dbReference type="AlphaFoldDB" id="A0A4P6X0Z3"/>
<dbReference type="KEGG" id="hpse:HPF_13335"/>
<dbReference type="PANTHER" id="PTHR47235">
    <property type="entry name" value="BLR6548 PROTEIN"/>
    <property type="match status" value="1"/>
</dbReference>
<dbReference type="InterPro" id="IPR028082">
    <property type="entry name" value="Peripla_BP_I"/>
</dbReference>
<organism evidence="5 6">
    <name type="scientific">Hydrogenophaga pseudoflava</name>
    <name type="common">Pseudomonas carboxydoflava</name>
    <dbReference type="NCBI Taxonomy" id="47421"/>
    <lineage>
        <taxon>Bacteria</taxon>
        <taxon>Pseudomonadati</taxon>
        <taxon>Pseudomonadota</taxon>
        <taxon>Betaproteobacteria</taxon>
        <taxon>Burkholderiales</taxon>
        <taxon>Comamonadaceae</taxon>
        <taxon>Hydrogenophaga</taxon>
    </lineage>
</organism>
<feature type="chain" id="PRO_5020928979" description="Leucine-binding protein domain-containing protein" evidence="3">
    <location>
        <begin position="26"/>
        <end position="409"/>
    </location>
</feature>
<dbReference type="PANTHER" id="PTHR47235:SF1">
    <property type="entry name" value="BLR6548 PROTEIN"/>
    <property type="match status" value="1"/>
</dbReference>
<gene>
    <name evidence="5" type="ORF">HPF_13335</name>
</gene>
<comment type="similarity">
    <text evidence="1">Belongs to the leucine-binding protein family.</text>
</comment>
<evidence type="ECO:0000256" key="2">
    <source>
        <dbReference type="ARBA" id="ARBA00022729"/>
    </source>
</evidence>
<evidence type="ECO:0000313" key="5">
    <source>
        <dbReference type="EMBL" id="QBM28679.1"/>
    </source>
</evidence>
<feature type="domain" description="Leucine-binding protein" evidence="4">
    <location>
        <begin position="29"/>
        <end position="364"/>
    </location>
</feature>
<name>A0A4P6X0Z3_HYDPS</name>
<evidence type="ECO:0000313" key="6">
    <source>
        <dbReference type="Proteomes" id="UP000293912"/>
    </source>
</evidence>